<name>V5FCV9_BYSSN</name>
<dbReference type="AlphaFoldDB" id="V5FCV9"/>
<evidence type="ECO:0000313" key="1">
    <source>
        <dbReference type="EMBL" id="GAD94909.1"/>
    </source>
</evidence>
<protein>
    <submittedName>
        <fullName evidence="1">Uncharacterized protein</fullName>
    </submittedName>
</protein>
<gene>
    <name evidence="1" type="ORF">PVAR5_3542</name>
</gene>
<keyword evidence="2" id="KW-1185">Reference proteome</keyword>
<organism evidence="1 2">
    <name type="scientific">Byssochlamys spectabilis (strain No. 5 / NBRC 109023)</name>
    <name type="common">Paecilomyces variotii</name>
    <dbReference type="NCBI Taxonomy" id="1356009"/>
    <lineage>
        <taxon>Eukaryota</taxon>
        <taxon>Fungi</taxon>
        <taxon>Dikarya</taxon>
        <taxon>Ascomycota</taxon>
        <taxon>Pezizomycotina</taxon>
        <taxon>Eurotiomycetes</taxon>
        <taxon>Eurotiomycetidae</taxon>
        <taxon>Eurotiales</taxon>
        <taxon>Thermoascaceae</taxon>
        <taxon>Paecilomyces</taxon>
    </lineage>
</organism>
<sequence length="224" mass="26122">MNKSVLLLQKTNRWTTRHLEIARVRVTRDVSAVELFEDLCPEDGEPEFENIADRLCGPSREELEKCADTMDLPADDKAELFEDIYTILREDVKKNHLFFKSWLKKLITEIFNQILPESSRTYLYVDVHPRTTNLQIVVPQLSRGYMKVDGVITKDNAEEGYITVPLAILSYYGFTITLDRTFVQISKAVVDREYLESFWQEGSITTDMQLYRAKKLDLLDLDDR</sequence>
<dbReference type="InParanoid" id="V5FCV9"/>
<dbReference type="OrthoDB" id="4198549at2759"/>
<evidence type="ECO:0000313" key="2">
    <source>
        <dbReference type="Proteomes" id="UP000018001"/>
    </source>
</evidence>
<comment type="caution">
    <text evidence="1">The sequence shown here is derived from an EMBL/GenBank/DDBJ whole genome shotgun (WGS) entry which is preliminary data.</text>
</comment>
<dbReference type="HOGENOM" id="CLU_1234842_0_0_1"/>
<dbReference type="EMBL" id="BAUL01000105">
    <property type="protein sequence ID" value="GAD94909.1"/>
    <property type="molecule type" value="Genomic_DNA"/>
</dbReference>
<proteinExistence type="predicted"/>
<accession>V5FCV9</accession>
<reference evidence="2" key="1">
    <citation type="journal article" date="2014" name="Genome Announc.">
        <title>Draft genome sequence of the formaldehyde-resistant fungus Byssochlamys spectabilis No. 5 (anamorph Paecilomyces variotii No. 5) (NBRC109023).</title>
        <authorList>
            <person name="Oka T."/>
            <person name="Ekino K."/>
            <person name="Fukuda K."/>
            <person name="Nomura Y."/>
        </authorList>
    </citation>
    <scope>NUCLEOTIDE SEQUENCE [LARGE SCALE GENOMIC DNA]</scope>
    <source>
        <strain evidence="2">No. 5 / NBRC 109023</strain>
    </source>
</reference>
<dbReference type="Proteomes" id="UP000018001">
    <property type="component" value="Unassembled WGS sequence"/>
</dbReference>